<dbReference type="Gramene" id="TuG1812G0100001755.01.T08">
    <property type="protein sequence ID" value="TuG1812G0100001755.01.T08.cds314124"/>
    <property type="gene ID" value="TuG1812G0100001755.01"/>
</dbReference>
<reference evidence="1" key="3">
    <citation type="submission" date="2022-06" db="UniProtKB">
        <authorList>
            <consortium name="EnsemblPlants"/>
        </authorList>
    </citation>
    <scope>IDENTIFICATION</scope>
</reference>
<dbReference type="EnsemblPlants" id="TuG1812G0100001755.01.T08">
    <property type="protein sequence ID" value="TuG1812G0100001755.01.T08.cds314124"/>
    <property type="gene ID" value="TuG1812G0100001755.01"/>
</dbReference>
<proteinExistence type="predicted"/>
<dbReference type="EnsemblPlants" id="TuG1812G0100001677.01.T08">
    <property type="protein sequence ID" value="TuG1812G0100001677.01.T08.cds453134"/>
    <property type="gene ID" value="TuG1812G0100001677.01"/>
</dbReference>
<accession>A0A8R7K046</accession>
<reference evidence="1" key="2">
    <citation type="submission" date="2018-03" db="EMBL/GenBank/DDBJ databases">
        <title>The Triticum urartu genome reveals the dynamic nature of wheat genome evolution.</title>
        <authorList>
            <person name="Ling H."/>
            <person name="Ma B."/>
            <person name="Shi X."/>
            <person name="Liu H."/>
            <person name="Dong L."/>
            <person name="Sun H."/>
            <person name="Cao Y."/>
            <person name="Gao Q."/>
            <person name="Zheng S."/>
            <person name="Li Y."/>
            <person name="Yu Y."/>
            <person name="Du H."/>
            <person name="Qi M."/>
            <person name="Li Y."/>
            <person name="Yu H."/>
            <person name="Cui Y."/>
            <person name="Wang N."/>
            <person name="Chen C."/>
            <person name="Wu H."/>
            <person name="Zhao Y."/>
            <person name="Zhang J."/>
            <person name="Li Y."/>
            <person name="Zhou W."/>
            <person name="Zhang B."/>
            <person name="Hu W."/>
            <person name="Eijk M."/>
            <person name="Tang J."/>
            <person name="Witsenboer H."/>
            <person name="Zhao S."/>
            <person name="Li Z."/>
            <person name="Zhang A."/>
            <person name="Wang D."/>
            <person name="Liang C."/>
        </authorList>
    </citation>
    <scope>NUCLEOTIDE SEQUENCE [LARGE SCALE GENOMIC DNA]</scope>
    <source>
        <strain evidence="1">cv. G1812</strain>
    </source>
</reference>
<evidence type="ECO:0000313" key="2">
    <source>
        <dbReference type="Proteomes" id="UP000015106"/>
    </source>
</evidence>
<dbReference type="Proteomes" id="UP000015106">
    <property type="component" value="Chromosome 1"/>
</dbReference>
<dbReference type="EnsemblPlants" id="TuG1812G0100001756.01.T07">
    <property type="protein sequence ID" value="TuG1812G0100001756.01.T07.cds260377"/>
    <property type="gene ID" value="TuG1812G0100001756.01"/>
</dbReference>
<reference evidence="2" key="1">
    <citation type="journal article" date="2013" name="Nature">
        <title>Draft genome of the wheat A-genome progenitor Triticum urartu.</title>
        <authorList>
            <person name="Ling H.Q."/>
            <person name="Zhao S."/>
            <person name="Liu D."/>
            <person name="Wang J."/>
            <person name="Sun H."/>
            <person name="Zhang C."/>
            <person name="Fan H."/>
            <person name="Li D."/>
            <person name="Dong L."/>
            <person name="Tao Y."/>
            <person name="Gao C."/>
            <person name="Wu H."/>
            <person name="Li Y."/>
            <person name="Cui Y."/>
            <person name="Guo X."/>
            <person name="Zheng S."/>
            <person name="Wang B."/>
            <person name="Yu K."/>
            <person name="Liang Q."/>
            <person name="Yang W."/>
            <person name="Lou X."/>
            <person name="Chen J."/>
            <person name="Feng M."/>
            <person name="Jian J."/>
            <person name="Zhang X."/>
            <person name="Luo G."/>
            <person name="Jiang Y."/>
            <person name="Liu J."/>
            <person name="Wang Z."/>
            <person name="Sha Y."/>
            <person name="Zhang B."/>
            <person name="Wu H."/>
            <person name="Tang D."/>
            <person name="Shen Q."/>
            <person name="Xue P."/>
            <person name="Zou S."/>
            <person name="Wang X."/>
            <person name="Liu X."/>
            <person name="Wang F."/>
            <person name="Yang Y."/>
            <person name="An X."/>
            <person name="Dong Z."/>
            <person name="Zhang K."/>
            <person name="Zhang X."/>
            <person name="Luo M.C."/>
            <person name="Dvorak J."/>
            <person name="Tong Y."/>
            <person name="Wang J."/>
            <person name="Yang H."/>
            <person name="Li Z."/>
            <person name="Wang D."/>
            <person name="Zhang A."/>
            <person name="Wang J."/>
        </authorList>
    </citation>
    <scope>NUCLEOTIDE SEQUENCE</scope>
    <source>
        <strain evidence="2">cv. G1812</strain>
    </source>
</reference>
<dbReference type="Gramene" id="TuG1812G0100001677.01.T08">
    <property type="protein sequence ID" value="TuG1812G0100001677.01.T08.cds453134"/>
    <property type="gene ID" value="TuG1812G0100001677.01"/>
</dbReference>
<dbReference type="Gramene" id="TuG1812G0100001756.01.T07">
    <property type="protein sequence ID" value="TuG1812G0100001756.01.T07.cds260377"/>
    <property type="gene ID" value="TuG1812G0100001756.01"/>
</dbReference>
<keyword evidence="2" id="KW-1185">Reference proteome</keyword>
<organism evidence="1 2">
    <name type="scientific">Triticum urartu</name>
    <name type="common">Red wild einkorn</name>
    <name type="synonym">Crithodium urartu</name>
    <dbReference type="NCBI Taxonomy" id="4572"/>
    <lineage>
        <taxon>Eukaryota</taxon>
        <taxon>Viridiplantae</taxon>
        <taxon>Streptophyta</taxon>
        <taxon>Embryophyta</taxon>
        <taxon>Tracheophyta</taxon>
        <taxon>Spermatophyta</taxon>
        <taxon>Magnoliopsida</taxon>
        <taxon>Liliopsida</taxon>
        <taxon>Poales</taxon>
        <taxon>Poaceae</taxon>
        <taxon>BOP clade</taxon>
        <taxon>Pooideae</taxon>
        <taxon>Triticodae</taxon>
        <taxon>Triticeae</taxon>
        <taxon>Triticinae</taxon>
        <taxon>Triticum</taxon>
    </lineage>
</organism>
<name>A0A8R7K046_TRIUA</name>
<evidence type="ECO:0000313" key="1">
    <source>
        <dbReference type="EnsemblPlants" id="TuG1812G0100001756.01.T07.cds260377"/>
    </source>
</evidence>
<dbReference type="AlphaFoldDB" id="A0A8R7K046"/>
<protein>
    <submittedName>
        <fullName evidence="1">Uncharacterized protein</fullName>
    </submittedName>
</protein>
<sequence length="90" mass="10515">MQICMLDVQPHQLFGFLHRICILSRYLEAFSSSIFHRLLVVHSKSRLWFFYHHVSSSILSLLHAKSIWLETVHTSNCELPHAIGWLSSIL</sequence>